<gene>
    <name evidence="8" type="ORF">S01H1_26262</name>
</gene>
<evidence type="ECO:0000256" key="2">
    <source>
        <dbReference type="ARBA" id="ARBA00013164"/>
    </source>
</evidence>
<evidence type="ECO:0000256" key="6">
    <source>
        <dbReference type="ARBA" id="ARBA00022917"/>
    </source>
</evidence>
<evidence type="ECO:0000256" key="4">
    <source>
        <dbReference type="ARBA" id="ARBA00022741"/>
    </source>
</evidence>
<dbReference type="EC" id="6.1.1.4" evidence="2"/>
<evidence type="ECO:0000256" key="3">
    <source>
        <dbReference type="ARBA" id="ARBA00022598"/>
    </source>
</evidence>
<keyword evidence="4" id="KW-0547">Nucleotide-binding</keyword>
<evidence type="ECO:0000256" key="7">
    <source>
        <dbReference type="ARBA" id="ARBA00023146"/>
    </source>
</evidence>
<sequence>MIPKYAPREIESKWQARWQADHLYEVDESSDRPKWYALTMFPYTSGDLHIGHWYAMAPSDV</sequence>
<evidence type="ECO:0000256" key="5">
    <source>
        <dbReference type="ARBA" id="ARBA00022840"/>
    </source>
</evidence>
<dbReference type="EMBL" id="BARS01015910">
    <property type="protein sequence ID" value="GAF95750.1"/>
    <property type="molecule type" value="Genomic_DNA"/>
</dbReference>
<dbReference type="InterPro" id="IPR014729">
    <property type="entry name" value="Rossmann-like_a/b/a_fold"/>
</dbReference>
<keyword evidence="6" id="KW-0648">Protein biosynthesis</keyword>
<dbReference type="Gene3D" id="3.40.50.620">
    <property type="entry name" value="HUPs"/>
    <property type="match status" value="1"/>
</dbReference>
<comment type="similarity">
    <text evidence="1">Belongs to the class-I aminoacyl-tRNA synthetase family.</text>
</comment>
<dbReference type="PANTHER" id="PTHR43740">
    <property type="entry name" value="LEUCYL-TRNA SYNTHETASE"/>
    <property type="match status" value="1"/>
</dbReference>
<dbReference type="GO" id="GO:0005829">
    <property type="term" value="C:cytosol"/>
    <property type="evidence" value="ECO:0007669"/>
    <property type="project" value="TreeGrafter"/>
</dbReference>
<reference evidence="8" key="1">
    <citation type="journal article" date="2014" name="Front. Microbiol.">
        <title>High frequency of phylogenetically diverse reductive dehalogenase-homologous genes in deep subseafloor sedimentary metagenomes.</title>
        <authorList>
            <person name="Kawai M."/>
            <person name="Futagami T."/>
            <person name="Toyoda A."/>
            <person name="Takaki Y."/>
            <person name="Nishi S."/>
            <person name="Hori S."/>
            <person name="Arai W."/>
            <person name="Tsubouchi T."/>
            <person name="Morono Y."/>
            <person name="Uchiyama I."/>
            <person name="Ito T."/>
            <person name="Fujiyama A."/>
            <person name="Inagaki F."/>
            <person name="Takami H."/>
        </authorList>
    </citation>
    <scope>NUCLEOTIDE SEQUENCE</scope>
    <source>
        <strain evidence="8">Expedition CK06-06</strain>
    </source>
</reference>
<dbReference type="GO" id="GO:0005524">
    <property type="term" value="F:ATP binding"/>
    <property type="evidence" value="ECO:0007669"/>
    <property type="project" value="UniProtKB-KW"/>
</dbReference>
<name>X0V521_9ZZZZ</name>
<dbReference type="GO" id="GO:0006429">
    <property type="term" value="P:leucyl-tRNA aminoacylation"/>
    <property type="evidence" value="ECO:0007669"/>
    <property type="project" value="InterPro"/>
</dbReference>
<keyword evidence="3" id="KW-0436">Ligase</keyword>
<evidence type="ECO:0000256" key="1">
    <source>
        <dbReference type="ARBA" id="ARBA00005594"/>
    </source>
</evidence>
<feature type="non-terminal residue" evidence="8">
    <location>
        <position position="61"/>
    </location>
</feature>
<organism evidence="8">
    <name type="scientific">marine sediment metagenome</name>
    <dbReference type="NCBI Taxonomy" id="412755"/>
    <lineage>
        <taxon>unclassified sequences</taxon>
        <taxon>metagenomes</taxon>
        <taxon>ecological metagenomes</taxon>
    </lineage>
</organism>
<keyword evidence="5" id="KW-0067">ATP-binding</keyword>
<dbReference type="GO" id="GO:0004823">
    <property type="term" value="F:leucine-tRNA ligase activity"/>
    <property type="evidence" value="ECO:0007669"/>
    <property type="project" value="UniProtKB-EC"/>
</dbReference>
<dbReference type="SUPFAM" id="SSF52374">
    <property type="entry name" value="Nucleotidylyl transferase"/>
    <property type="match status" value="1"/>
</dbReference>
<protein>
    <recommendedName>
        <fullName evidence="2">leucine--tRNA ligase</fullName>
        <ecNumber evidence="2">6.1.1.4</ecNumber>
    </recommendedName>
</protein>
<dbReference type="InterPro" id="IPR002302">
    <property type="entry name" value="Leu-tRNA-ligase"/>
</dbReference>
<keyword evidence="7" id="KW-0030">Aminoacyl-tRNA synthetase</keyword>
<proteinExistence type="inferred from homology"/>
<evidence type="ECO:0000313" key="8">
    <source>
        <dbReference type="EMBL" id="GAF95750.1"/>
    </source>
</evidence>
<comment type="caution">
    <text evidence="8">The sequence shown here is derived from an EMBL/GenBank/DDBJ whole genome shotgun (WGS) entry which is preliminary data.</text>
</comment>
<dbReference type="AlphaFoldDB" id="X0V521"/>
<accession>X0V521</accession>
<dbReference type="PANTHER" id="PTHR43740:SF2">
    <property type="entry name" value="LEUCINE--TRNA LIGASE, MITOCHONDRIAL"/>
    <property type="match status" value="1"/>
</dbReference>